<dbReference type="Proteomes" id="UP000198694">
    <property type="component" value="Unassembled WGS sequence"/>
</dbReference>
<evidence type="ECO:0000256" key="1">
    <source>
        <dbReference type="PROSITE-ProRule" id="PRU00285"/>
    </source>
</evidence>
<evidence type="ECO:0000256" key="3">
    <source>
        <dbReference type="SAM" id="MobiDB-lite"/>
    </source>
</evidence>
<dbReference type="InterPro" id="IPR008978">
    <property type="entry name" value="HSP20-like_chaperone"/>
</dbReference>
<gene>
    <name evidence="5" type="ORF">SAMN05216243_2429</name>
</gene>
<dbReference type="Gene3D" id="2.60.40.790">
    <property type="match status" value="1"/>
</dbReference>
<proteinExistence type="inferred from homology"/>
<dbReference type="Pfam" id="PF00011">
    <property type="entry name" value="HSP20"/>
    <property type="match status" value="1"/>
</dbReference>
<reference evidence="5 6" key="1">
    <citation type="submission" date="2016-10" db="EMBL/GenBank/DDBJ databases">
        <authorList>
            <person name="de Groot N.N."/>
        </authorList>
    </citation>
    <scope>NUCLEOTIDE SEQUENCE [LARGE SCALE GENOMIC DNA]</scope>
    <source>
        <strain evidence="5 6">CGMCC 1.6502</strain>
    </source>
</reference>
<keyword evidence="6" id="KW-1185">Reference proteome</keyword>
<dbReference type="CDD" id="cd06464">
    <property type="entry name" value="ACD_sHsps-like"/>
    <property type="match status" value="1"/>
</dbReference>
<dbReference type="RefSeq" id="WP_093214486.1">
    <property type="nucleotide sequence ID" value="NZ_FNFL01000003.1"/>
</dbReference>
<evidence type="ECO:0000256" key="2">
    <source>
        <dbReference type="RuleBase" id="RU003616"/>
    </source>
</evidence>
<evidence type="ECO:0000313" key="6">
    <source>
        <dbReference type="Proteomes" id="UP000198694"/>
    </source>
</evidence>
<evidence type="ECO:0000259" key="4">
    <source>
        <dbReference type="PROSITE" id="PS01031"/>
    </source>
</evidence>
<dbReference type="AlphaFoldDB" id="A0A1G9A5M4"/>
<dbReference type="PANTHER" id="PTHR11527">
    <property type="entry name" value="HEAT-SHOCK PROTEIN 20 FAMILY MEMBER"/>
    <property type="match status" value="1"/>
</dbReference>
<dbReference type="OrthoDB" id="1806521at2"/>
<dbReference type="InterPro" id="IPR031107">
    <property type="entry name" value="Small_HSP"/>
</dbReference>
<dbReference type="SUPFAM" id="SSF49764">
    <property type="entry name" value="HSP20-like chaperones"/>
    <property type="match status" value="1"/>
</dbReference>
<dbReference type="EMBL" id="FNFL01000003">
    <property type="protein sequence ID" value="SDK22682.1"/>
    <property type="molecule type" value="Genomic_DNA"/>
</dbReference>
<dbReference type="STRING" id="407036.SAMN05216243_2429"/>
<comment type="similarity">
    <text evidence="1 2">Belongs to the small heat shock protein (HSP20) family.</text>
</comment>
<sequence length="158" mass="18506">MEDDKTQNHGKIRQSRKTNPMEQMEDFFKNAPYNGLLSSIDTLFQQPLFHKTHIAVDLYETATEWVIEADIPGVRKENIRIEPMGDKIKIAVIDDQQTEESNEVNNYYRRERRIQGVERIVQLPYNVRKQKTKAKYNNGILEIRGPKDVKSSNNIDID</sequence>
<dbReference type="PROSITE" id="PS01031">
    <property type="entry name" value="SHSP"/>
    <property type="match status" value="1"/>
</dbReference>
<feature type="region of interest" description="Disordered" evidence="3">
    <location>
        <begin position="1"/>
        <end position="23"/>
    </location>
</feature>
<feature type="domain" description="SHSP" evidence="4">
    <location>
        <begin position="47"/>
        <end position="158"/>
    </location>
</feature>
<dbReference type="InterPro" id="IPR002068">
    <property type="entry name" value="A-crystallin/Hsp20_dom"/>
</dbReference>
<accession>A0A1G9A5M4</accession>
<evidence type="ECO:0000313" key="5">
    <source>
        <dbReference type="EMBL" id="SDK22682.1"/>
    </source>
</evidence>
<organism evidence="5 6">
    <name type="scientific">Sediminibacillus albus</name>
    <dbReference type="NCBI Taxonomy" id="407036"/>
    <lineage>
        <taxon>Bacteria</taxon>
        <taxon>Bacillati</taxon>
        <taxon>Bacillota</taxon>
        <taxon>Bacilli</taxon>
        <taxon>Bacillales</taxon>
        <taxon>Bacillaceae</taxon>
        <taxon>Sediminibacillus</taxon>
    </lineage>
</organism>
<protein>
    <submittedName>
        <fullName evidence="5">HSP20 family protein</fullName>
    </submittedName>
</protein>
<name>A0A1G9A5M4_9BACI</name>